<comment type="pathway">
    <text evidence="5">Purine metabolism; GMP biosynthesis via salvage pathway; GMP from guanine: step 1/1.</text>
</comment>
<dbReference type="Proteomes" id="UP000199158">
    <property type="component" value="Unassembled WGS sequence"/>
</dbReference>
<dbReference type="GO" id="GO:0006166">
    <property type="term" value="P:purine ribonucleoside salvage"/>
    <property type="evidence" value="ECO:0007669"/>
    <property type="project" value="UniProtKB-KW"/>
</dbReference>
<dbReference type="FunFam" id="3.40.50.2020:FF:000006">
    <property type="entry name" value="Hypoxanthine phosphoribosyltransferase"/>
    <property type="match status" value="1"/>
</dbReference>
<dbReference type="InterPro" id="IPR029057">
    <property type="entry name" value="PRTase-like"/>
</dbReference>
<comment type="similarity">
    <text evidence="6 16">Belongs to the purine/pyrimidine phosphoribosyltransferase family.</text>
</comment>
<keyword evidence="11 16" id="KW-0660">Purine salvage</keyword>
<evidence type="ECO:0000256" key="10">
    <source>
        <dbReference type="ARBA" id="ARBA00022723"/>
    </source>
</evidence>
<dbReference type="GO" id="GO:0032264">
    <property type="term" value="P:IMP salvage"/>
    <property type="evidence" value="ECO:0007669"/>
    <property type="project" value="UniProtKB-UniPathway"/>
</dbReference>
<evidence type="ECO:0000256" key="11">
    <source>
        <dbReference type="ARBA" id="ARBA00022726"/>
    </source>
</evidence>
<evidence type="ECO:0000313" key="19">
    <source>
        <dbReference type="Proteomes" id="UP000199158"/>
    </source>
</evidence>
<dbReference type="PANTHER" id="PTHR43340:SF1">
    <property type="entry name" value="HYPOXANTHINE PHOSPHORIBOSYLTRANSFERASE"/>
    <property type="match status" value="1"/>
</dbReference>
<keyword evidence="10 16" id="KW-0479">Metal-binding</keyword>
<comment type="subcellular location">
    <subcellularLocation>
        <location evidence="3 16">Cytoplasm</location>
    </subcellularLocation>
</comment>
<evidence type="ECO:0000259" key="17">
    <source>
        <dbReference type="Pfam" id="PF00156"/>
    </source>
</evidence>
<organism evidence="18 19">
    <name type="scientific">Hydrogenoanaerobacterium saccharovorans</name>
    <dbReference type="NCBI Taxonomy" id="474960"/>
    <lineage>
        <taxon>Bacteria</taxon>
        <taxon>Bacillati</taxon>
        <taxon>Bacillota</taxon>
        <taxon>Clostridia</taxon>
        <taxon>Eubacteriales</taxon>
        <taxon>Oscillospiraceae</taxon>
        <taxon>Hydrogenoanaerobacterium</taxon>
    </lineage>
</organism>
<keyword evidence="13 16" id="KW-0460">Magnesium</keyword>
<evidence type="ECO:0000256" key="8">
    <source>
        <dbReference type="ARBA" id="ARBA00022676"/>
    </source>
</evidence>
<evidence type="ECO:0000256" key="6">
    <source>
        <dbReference type="ARBA" id="ARBA00008391"/>
    </source>
</evidence>
<evidence type="ECO:0000256" key="4">
    <source>
        <dbReference type="ARBA" id="ARBA00004669"/>
    </source>
</evidence>
<comment type="catalytic activity">
    <reaction evidence="15">
        <text>IMP + diphosphate = hypoxanthine + 5-phospho-alpha-D-ribose 1-diphosphate</text>
        <dbReference type="Rhea" id="RHEA:17973"/>
        <dbReference type="ChEBI" id="CHEBI:17368"/>
        <dbReference type="ChEBI" id="CHEBI:33019"/>
        <dbReference type="ChEBI" id="CHEBI:58017"/>
        <dbReference type="ChEBI" id="CHEBI:58053"/>
        <dbReference type="EC" id="2.4.2.8"/>
    </reaction>
    <physiologicalReaction direction="right-to-left" evidence="15">
        <dbReference type="Rhea" id="RHEA:17975"/>
    </physiologicalReaction>
</comment>
<name>A0A1H8ARF6_9FIRM</name>
<dbReference type="GO" id="GO:0000287">
    <property type="term" value="F:magnesium ion binding"/>
    <property type="evidence" value="ECO:0007669"/>
    <property type="project" value="TreeGrafter"/>
</dbReference>
<evidence type="ECO:0000256" key="16">
    <source>
        <dbReference type="RuleBase" id="RU364099"/>
    </source>
</evidence>
<sequence length="179" mass="20125">MKDDILKVLITEEEIATKVKQLGKTISKDYEDKNLLLVSVLKGSVLFMADLMRAIDIHARVDFMSVSSYGSGVKTSGVVKIVKDLDINLAGYDVLIVEDILDSGLTLQYLKEVLLQRKPNSLKIATLLDKPERRMVDLKADYACFTVPDEFVVGYGLDFAEKYRNLPYVGVLKPEIYTK</sequence>
<dbReference type="GO" id="GO:0006178">
    <property type="term" value="P:guanine salvage"/>
    <property type="evidence" value="ECO:0007669"/>
    <property type="project" value="TreeGrafter"/>
</dbReference>
<dbReference type="InterPro" id="IPR000836">
    <property type="entry name" value="PRTase_dom"/>
</dbReference>
<evidence type="ECO:0000313" key="18">
    <source>
        <dbReference type="EMBL" id="SEM73285.1"/>
    </source>
</evidence>
<dbReference type="UniPathway" id="UPA00591">
    <property type="reaction ID" value="UER00648"/>
</dbReference>
<dbReference type="RefSeq" id="WP_092753183.1">
    <property type="nucleotide sequence ID" value="NZ_FOCG01000001.1"/>
</dbReference>
<dbReference type="EC" id="2.4.2.8" evidence="16"/>
<evidence type="ECO:0000256" key="5">
    <source>
        <dbReference type="ARBA" id="ARBA00004676"/>
    </source>
</evidence>
<evidence type="ECO:0000256" key="7">
    <source>
        <dbReference type="ARBA" id="ARBA00022490"/>
    </source>
</evidence>
<evidence type="ECO:0000256" key="2">
    <source>
        <dbReference type="ARBA" id="ARBA00002049"/>
    </source>
</evidence>
<dbReference type="GO" id="GO:0005829">
    <property type="term" value="C:cytosol"/>
    <property type="evidence" value="ECO:0007669"/>
    <property type="project" value="TreeGrafter"/>
</dbReference>
<evidence type="ECO:0000256" key="15">
    <source>
        <dbReference type="ARBA" id="ARBA00049402"/>
    </source>
</evidence>
<dbReference type="NCBIfam" id="TIGR01203">
    <property type="entry name" value="HGPRTase"/>
    <property type="match status" value="1"/>
</dbReference>
<dbReference type="SUPFAM" id="SSF53271">
    <property type="entry name" value="PRTase-like"/>
    <property type="match status" value="1"/>
</dbReference>
<proteinExistence type="inferred from homology"/>
<dbReference type="InterPro" id="IPR005904">
    <property type="entry name" value="Hxn_phspho_trans"/>
</dbReference>
<evidence type="ECO:0000256" key="3">
    <source>
        <dbReference type="ARBA" id="ARBA00004496"/>
    </source>
</evidence>
<gene>
    <name evidence="18" type="ORF">SAMN05216180_1501</name>
</gene>
<dbReference type="InterPro" id="IPR050408">
    <property type="entry name" value="HGPRT"/>
</dbReference>
<keyword evidence="7 16" id="KW-0963">Cytoplasm</keyword>
<accession>A0A1H8ARF6</accession>
<dbReference type="PANTHER" id="PTHR43340">
    <property type="entry name" value="HYPOXANTHINE-GUANINE PHOSPHORIBOSYLTRANSFERASE"/>
    <property type="match status" value="1"/>
</dbReference>
<evidence type="ECO:0000256" key="14">
    <source>
        <dbReference type="ARBA" id="ARBA00048811"/>
    </source>
</evidence>
<dbReference type="Gene3D" id="3.40.50.2020">
    <property type="match status" value="1"/>
</dbReference>
<feature type="domain" description="Phosphoribosyltransferase" evidence="17">
    <location>
        <begin position="13"/>
        <end position="159"/>
    </location>
</feature>
<protein>
    <recommendedName>
        <fullName evidence="16">Hypoxanthine phosphoribosyltransferase</fullName>
        <ecNumber evidence="16">2.4.2.8</ecNumber>
    </recommendedName>
</protein>
<evidence type="ECO:0000256" key="12">
    <source>
        <dbReference type="ARBA" id="ARBA00022741"/>
    </source>
</evidence>
<dbReference type="GO" id="GO:0000166">
    <property type="term" value="F:nucleotide binding"/>
    <property type="evidence" value="ECO:0007669"/>
    <property type="project" value="UniProtKB-KW"/>
</dbReference>
<comment type="cofactor">
    <cofactor evidence="1 16">
        <name>Mg(2+)</name>
        <dbReference type="ChEBI" id="CHEBI:18420"/>
    </cofactor>
</comment>
<keyword evidence="12 16" id="KW-0547">Nucleotide-binding</keyword>
<evidence type="ECO:0000256" key="1">
    <source>
        <dbReference type="ARBA" id="ARBA00001946"/>
    </source>
</evidence>
<dbReference type="CDD" id="cd06223">
    <property type="entry name" value="PRTases_typeI"/>
    <property type="match status" value="1"/>
</dbReference>
<comment type="pathway">
    <text evidence="4 16">Purine metabolism; IMP biosynthesis via salvage pathway; IMP from hypoxanthine: step 1/1.</text>
</comment>
<dbReference type="STRING" id="474960.SAMN05216180_1501"/>
<dbReference type="GO" id="GO:0046100">
    <property type="term" value="P:hypoxanthine metabolic process"/>
    <property type="evidence" value="ECO:0007669"/>
    <property type="project" value="TreeGrafter"/>
</dbReference>
<dbReference type="GO" id="GO:0004422">
    <property type="term" value="F:hypoxanthine phosphoribosyltransferase activity"/>
    <property type="evidence" value="ECO:0007669"/>
    <property type="project" value="InterPro"/>
</dbReference>
<comment type="catalytic activity">
    <reaction evidence="14">
        <text>GMP + diphosphate = guanine + 5-phospho-alpha-D-ribose 1-diphosphate</text>
        <dbReference type="Rhea" id="RHEA:25424"/>
        <dbReference type="ChEBI" id="CHEBI:16235"/>
        <dbReference type="ChEBI" id="CHEBI:33019"/>
        <dbReference type="ChEBI" id="CHEBI:58017"/>
        <dbReference type="ChEBI" id="CHEBI:58115"/>
        <dbReference type="EC" id="2.4.2.8"/>
    </reaction>
    <physiologicalReaction direction="right-to-left" evidence="14">
        <dbReference type="Rhea" id="RHEA:25426"/>
    </physiologicalReaction>
</comment>
<dbReference type="EMBL" id="FOCG01000001">
    <property type="protein sequence ID" value="SEM73285.1"/>
    <property type="molecule type" value="Genomic_DNA"/>
</dbReference>
<comment type="function">
    <text evidence="2">Purine salvage pathway enzyme that catalyzes the transfer of the ribosyl-5-phosphate group from 5-phospho-alpha-D-ribose 1-diphosphate (PRPP) to the N9 position of the 6-oxopurines hypoxanthine and guanine to form the corresponding ribonucleotides IMP (inosine 5'-monophosphate) and GMP (guanosine 5'-monophosphate), with the release of PPi.</text>
</comment>
<keyword evidence="9 16" id="KW-0808">Transferase</keyword>
<keyword evidence="8 16" id="KW-0328">Glycosyltransferase</keyword>
<keyword evidence="19" id="KW-1185">Reference proteome</keyword>
<evidence type="ECO:0000256" key="9">
    <source>
        <dbReference type="ARBA" id="ARBA00022679"/>
    </source>
</evidence>
<dbReference type="OrthoDB" id="9802824at2"/>
<evidence type="ECO:0000256" key="13">
    <source>
        <dbReference type="ARBA" id="ARBA00022842"/>
    </source>
</evidence>
<dbReference type="AlphaFoldDB" id="A0A1H8ARF6"/>
<reference evidence="18 19" key="1">
    <citation type="submission" date="2016-10" db="EMBL/GenBank/DDBJ databases">
        <authorList>
            <person name="de Groot N.N."/>
        </authorList>
    </citation>
    <scope>NUCLEOTIDE SEQUENCE [LARGE SCALE GENOMIC DNA]</scope>
    <source>
        <strain evidence="18 19">CGMCC 1.5070</strain>
    </source>
</reference>
<dbReference type="GO" id="GO:0052657">
    <property type="term" value="F:guanine phosphoribosyltransferase activity"/>
    <property type="evidence" value="ECO:0007669"/>
    <property type="project" value="RHEA"/>
</dbReference>
<dbReference type="Pfam" id="PF00156">
    <property type="entry name" value="Pribosyltran"/>
    <property type="match status" value="1"/>
</dbReference>
<dbReference type="GO" id="GO:0032263">
    <property type="term" value="P:GMP salvage"/>
    <property type="evidence" value="ECO:0007669"/>
    <property type="project" value="TreeGrafter"/>
</dbReference>